<dbReference type="PROSITE" id="PS51406">
    <property type="entry name" value="FIBRINOGEN_C_2"/>
    <property type="match status" value="1"/>
</dbReference>
<dbReference type="GO" id="GO:0005615">
    <property type="term" value="C:extracellular space"/>
    <property type="evidence" value="ECO:0007669"/>
    <property type="project" value="TreeGrafter"/>
</dbReference>
<protein>
    <recommendedName>
        <fullName evidence="1">Fibrinogen C-terminal domain-containing protein</fullName>
    </recommendedName>
</protein>
<dbReference type="Proteomes" id="UP001208570">
    <property type="component" value="Unassembled WGS sequence"/>
</dbReference>
<dbReference type="PANTHER" id="PTHR19143">
    <property type="entry name" value="FIBRINOGEN/TENASCIN/ANGIOPOEITIN"/>
    <property type="match status" value="1"/>
</dbReference>
<feature type="domain" description="Fibrinogen C-terminal" evidence="1">
    <location>
        <begin position="1"/>
        <end position="193"/>
    </location>
</feature>
<gene>
    <name evidence="2" type="ORF">LSH36_1422g00000</name>
</gene>
<dbReference type="Gene3D" id="3.90.215.10">
    <property type="entry name" value="Gamma Fibrinogen, chain A, domain 1"/>
    <property type="match status" value="1"/>
</dbReference>
<proteinExistence type="predicted"/>
<dbReference type="InterPro" id="IPR036056">
    <property type="entry name" value="Fibrinogen-like_C"/>
</dbReference>
<accession>A0AAD9MQQ4</accession>
<sequence>MSLPGGYSQVFCEVKTNGSKWMVLMRRMDGSVEFDKDWNDYKFGFGSLTGEFWSGNELIHKLTTDGRKYTLRVELESYDDEFIFAVYNNFWIGPESDNYRLHVSGFSADSTAGDSLAYHNNMMFTTRSHDNDMSKINCAVNYDAPWWFSNCHWVFLTGKYGNNLLEACGITWKNHWGYNKFARSAAMMIHPNT</sequence>
<dbReference type="SUPFAM" id="SSF56496">
    <property type="entry name" value="Fibrinogen C-terminal domain-like"/>
    <property type="match status" value="1"/>
</dbReference>
<name>A0AAD9MQQ4_9ANNE</name>
<keyword evidence="3" id="KW-1185">Reference proteome</keyword>
<dbReference type="InterPro" id="IPR014716">
    <property type="entry name" value="Fibrinogen_a/b/g_C_1"/>
</dbReference>
<dbReference type="InterPro" id="IPR050373">
    <property type="entry name" value="Fibrinogen_C-term_domain"/>
</dbReference>
<evidence type="ECO:0000313" key="3">
    <source>
        <dbReference type="Proteomes" id="UP001208570"/>
    </source>
</evidence>
<evidence type="ECO:0000313" key="2">
    <source>
        <dbReference type="EMBL" id="KAK2140261.1"/>
    </source>
</evidence>
<organism evidence="2 3">
    <name type="scientific">Paralvinella palmiformis</name>
    <dbReference type="NCBI Taxonomy" id="53620"/>
    <lineage>
        <taxon>Eukaryota</taxon>
        <taxon>Metazoa</taxon>
        <taxon>Spiralia</taxon>
        <taxon>Lophotrochozoa</taxon>
        <taxon>Annelida</taxon>
        <taxon>Polychaeta</taxon>
        <taxon>Sedentaria</taxon>
        <taxon>Canalipalpata</taxon>
        <taxon>Terebellida</taxon>
        <taxon>Terebelliformia</taxon>
        <taxon>Alvinellidae</taxon>
        <taxon>Paralvinella</taxon>
    </lineage>
</organism>
<dbReference type="EMBL" id="JAODUP010001420">
    <property type="protein sequence ID" value="KAK2140261.1"/>
    <property type="molecule type" value="Genomic_DNA"/>
</dbReference>
<dbReference type="SMART" id="SM00186">
    <property type="entry name" value="FBG"/>
    <property type="match status" value="1"/>
</dbReference>
<reference evidence="2" key="1">
    <citation type="journal article" date="2023" name="Mol. Biol. Evol.">
        <title>Third-Generation Sequencing Reveals the Adaptive Role of the Epigenome in Three Deep-Sea Polychaetes.</title>
        <authorList>
            <person name="Perez M."/>
            <person name="Aroh O."/>
            <person name="Sun Y."/>
            <person name="Lan Y."/>
            <person name="Juniper S.K."/>
            <person name="Young C.R."/>
            <person name="Angers B."/>
            <person name="Qian P.Y."/>
        </authorList>
    </citation>
    <scope>NUCLEOTIDE SEQUENCE</scope>
    <source>
        <strain evidence="2">P08H-3</strain>
    </source>
</reference>
<dbReference type="InterPro" id="IPR002181">
    <property type="entry name" value="Fibrinogen_a/b/g_C_dom"/>
</dbReference>
<comment type="caution">
    <text evidence="2">The sequence shown here is derived from an EMBL/GenBank/DDBJ whole genome shotgun (WGS) entry which is preliminary data.</text>
</comment>
<evidence type="ECO:0000259" key="1">
    <source>
        <dbReference type="PROSITE" id="PS51406"/>
    </source>
</evidence>
<dbReference type="AlphaFoldDB" id="A0AAD9MQQ4"/>
<dbReference type="CDD" id="cd00087">
    <property type="entry name" value="FReD"/>
    <property type="match status" value="1"/>
</dbReference>
<dbReference type="Pfam" id="PF00147">
    <property type="entry name" value="Fibrinogen_C"/>
    <property type="match status" value="1"/>
</dbReference>